<dbReference type="PROSITE" id="PS51635">
    <property type="entry name" value="PNPLA"/>
    <property type="match status" value="1"/>
</dbReference>
<evidence type="ECO:0000256" key="4">
    <source>
        <dbReference type="PROSITE-ProRule" id="PRU01161"/>
    </source>
</evidence>
<dbReference type="Proteomes" id="UP001286174">
    <property type="component" value="Unassembled WGS sequence"/>
</dbReference>
<keyword evidence="1 4" id="KW-0378">Hydrolase</keyword>
<keyword evidence="3 4" id="KW-0443">Lipid metabolism</keyword>
<dbReference type="GO" id="GO:0016787">
    <property type="term" value="F:hydrolase activity"/>
    <property type="evidence" value="ECO:0007669"/>
    <property type="project" value="UniProtKB-UniRule"/>
</dbReference>
<feature type="active site" description="Proton acceptor" evidence="4">
    <location>
        <position position="177"/>
    </location>
</feature>
<feature type="short sequence motif" description="GXGXXG" evidence="4">
    <location>
        <begin position="9"/>
        <end position="14"/>
    </location>
</feature>
<evidence type="ECO:0000313" key="7">
    <source>
        <dbReference type="Proteomes" id="UP001286174"/>
    </source>
</evidence>
<dbReference type="InterPro" id="IPR016035">
    <property type="entry name" value="Acyl_Trfase/lysoPLipase"/>
</dbReference>
<evidence type="ECO:0000256" key="1">
    <source>
        <dbReference type="ARBA" id="ARBA00022801"/>
    </source>
</evidence>
<dbReference type="Pfam" id="PF01734">
    <property type="entry name" value="Patatin"/>
    <property type="match status" value="1"/>
</dbReference>
<evidence type="ECO:0000259" key="5">
    <source>
        <dbReference type="PROSITE" id="PS51635"/>
    </source>
</evidence>
<name>A0AB35U3X9_9FIRM</name>
<dbReference type="InterPro" id="IPR050301">
    <property type="entry name" value="NTE"/>
</dbReference>
<evidence type="ECO:0000313" key="6">
    <source>
        <dbReference type="EMBL" id="MDX8418546.1"/>
    </source>
</evidence>
<comment type="caution">
    <text evidence="6">The sequence shown here is derived from an EMBL/GenBank/DDBJ whole genome shotgun (WGS) entry which is preliminary data.</text>
</comment>
<dbReference type="Gene3D" id="3.40.1090.10">
    <property type="entry name" value="Cytosolic phospholipase A2 catalytic domain"/>
    <property type="match status" value="2"/>
</dbReference>
<dbReference type="SUPFAM" id="SSF52151">
    <property type="entry name" value="FabD/lysophospholipase-like"/>
    <property type="match status" value="1"/>
</dbReference>
<feature type="short sequence motif" description="DGA/G" evidence="4">
    <location>
        <begin position="177"/>
        <end position="179"/>
    </location>
</feature>
<feature type="domain" description="PNPLA" evidence="5">
    <location>
        <begin position="5"/>
        <end position="190"/>
    </location>
</feature>
<evidence type="ECO:0000256" key="2">
    <source>
        <dbReference type="ARBA" id="ARBA00022963"/>
    </source>
</evidence>
<keyword evidence="2 4" id="KW-0442">Lipid degradation</keyword>
<dbReference type="PANTHER" id="PTHR14226">
    <property type="entry name" value="NEUROPATHY TARGET ESTERASE/SWISS CHEESE D.MELANOGASTER"/>
    <property type="match status" value="1"/>
</dbReference>
<dbReference type="AlphaFoldDB" id="A0AB35U3X9"/>
<dbReference type="RefSeq" id="WP_108776114.1">
    <property type="nucleotide sequence ID" value="NZ_JALBUR010000001.1"/>
</dbReference>
<reference evidence="6 7" key="1">
    <citation type="submission" date="2022-03" db="EMBL/GenBank/DDBJ databases">
        <title>Novel taxa within the pig intestine.</title>
        <authorList>
            <person name="Wylensek D."/>
            <person name="Bishof K."/>
            <person name="Afrizal A."/>
            <person name="Clavel T."/>
        </authorList>
    </citation>
    <scope>NUCLEOTIDE SEQUENCE [LARGE SCALE GENOMIC DNA]</scope>
    <source>
        <strain evidence="6 7">CLA-KB-P133</strain>
    </source>
</reference>
<feature type="short sequence motif" description="GXSXG" evidence="4">
    <location>
        <begin position="37"/>
        <end position="41"/>
    </location>
</feature>
<accession>A0AB35U3X9</accession>
<evidence type="ECO:0000256" key="3">
    <source>
        <dbReference type="ARBA" id="ARBA00023098"/>
    </source>
</evidence>
<proteinExistence type="predicted"/>
<dbReference type="GO" id="GO:0016042">
    <property type="term" value="P:lipid catabolic process"/>
    <property type="evidence" value="ECO:0007669"/>
    <property type="project" value="UniProtKB-UniRule"/>
</dbReference>
<protein>
    <submittedName>
        <fullName evidence="6">Patatin-like phospholipase family protein</fullName>
    </submittedName>
</protein>
<feature type="active site" description="Nucleophile" evidence="4">
    <location>
        <position position="39"/>
    </location>
</feature>
<dbReference type="PANTHER" id="PTHR14226:SF29">
    <property type="entry name" value="NEUROPATHY TARGET ESTERASE SWS"/>
    <property type="match status" value="1"/>
</dbReference>
<dbReference type="InterPro" id="IPR002641">
    <property type="entry name" value="PNPLA_dom"/>
</dbReference>
<keyword evidence="7" id="KW-1185">Reference proteome</keyword>
<organism evidence="6 7">
    <name type="scientific">Grylomicrobium aquisgranensis</name>
    <dbReference type="NCBI Taxonomy" id="2926318"/>
    <lineage>
        <taxon>Bacteria</taxon>
        <taxon>Bacillati</taxon>
        <taxon>Bacillota</taxon>
        <taxon>Erysipelotrichia</taxon>
        <taxon>Erysipelotrichales</taxon>
        <taxon>Erysipelotrichaceae</taxon>
        <taxon>Grylomicrobium</taxon>
    </lineage>
</organism>
<gene>
    <name evidence="6" type="ORF">MOZ60_00390</name>
</gene>
<sequence>MKKALVMAGGGTRGAYQAGAIKALIEMGRNDWNIVTGTSVGALNACLVVQKDYDKLFALYDNLSVDMILNGMSPADMNLRTIFNERDAFIKELRKYVKDQGLDISPFLSRVHELYNPDRFFSSPIDFGCIAATAKGHEGVYVTKDMMKEHGEDWLVATASAYPAFPMRNIDGTDYVDGGYFDNCPIDFALRLGADEVLVMDLNHSPNHPGYVGRANIRYMFPKSETGDFLDFSRERLNRLFTLGYNDAGKMFDRYKGYKYTFTLYHRPHFFDRWYVNVELLEARIKQAGMINDRLRSDTFITDTLKSRMQLPYLKPQNYFEGMMDFLLDLIQAEETKVYTLKEARNLIFASFADCAKEDFSYKPNGFSQLGTMLDQKETIARLLHADFYPDHVFANENTVLTLYPFEKAAADFIYMWMKEFSQE</sequence>
<dbReference type="EMBL" id="JALBUR010000001">
    <property type="protein sequence ID" value="MDX8418546.1"/>
    <property type="molecule type" value="Genomic_DNA"/>
</dbReference>